<evidence type="ECO:0000313" key="4">
    <source>
        <dbReference type="Proteomes" id="UP001225378"/>
    </source>
</evidence>
<dbReference type="SUPFAM" id="SSF55008">
    <property type="entry name" value="HMA, heavy metal-associated domain"/>
    <property type="match status" value="1"/>
</dbReference>
<evidence type="ECO:0000259" key="2">
    <source>
        <dbReference type="PROSITE" id="PS50846"/>
    </source>
</evidence>
<gene>
    <name evidence="3" type="ORF">Q9L42_016940</name>
</gene>
<dbReference type="Gene3D" id="3.30.70.100">
    <property type="match status" value="1"/>
</dbReference>
<accession>A0AAU7NSV1</accession>
<reference evidence="3 4" key="1">
    <citation type="journal article" date="2024" name="Microbiology">
        <title>Methylomarinum rosea sp. nov., a novel halophilic methanotrophic bacterium from the hypersaline Lake Elton.</title>
        <authorList>
            <person name="Suleimanov R.Z."/>
            <person name="Oshkin I.Y."/>
            <person name="Danilova O.V."/>
            <person name="Suzina N.E."/>
            <person name="Dedysh S.N."/>
        </authorList>
    </citation>
    <scope>NUCLEOTIDE SEQUENCE [LARGE SCALE GENOMIC DNA]</scope>
    <source>
        <strain evidence="3 4">Ch1-1</strain>
    </source>
</reference>
<dbReference type="AlphaFoldDB" id="A0AAU7NSV1"/>
<dbReference type="GO" id="GO:0046872">
    <property type="term" value="F:metal ion binding"/>
    <property type="evidence" value="ECO:0007669"/>
    <property type="project" value="UniProtKB-KW"/>
</dbReference>
<dbReference type="KEGG" id="mech:Q9L42_016940"/>
<dbReference type="InterPro" id="IPR036163">
    <property type="entry name" value="HMA_dom_sf"/>
</dbReference>
<dbReference type="InterPro" id="IPR006121">
    <property type="entry name" value="HMA_dom"/>
</dbReference>
<keyword evidence="4" id="KW-1185">Reference proteome</keyword>
<dbReference type="Proteomes" id="UP001225378">
    <property type="component" value="Chromosome"/>
</dbReference>
<dbReference type="PROSITE" id="PS50846">
    <property type="entry name" value="HMA_2"/>
    <property type="match status" value="1"/>
</dbReference>
<keyword evidence="1" id="KW-0479">Metal-binding</keyword>
<feature type="domain" description="HMA" evidence="2">
    <location>
        <begin position="97"/>
        <end position="160"/>
    </location>
</feature>
<evidence type="ECO:0000256" key="1">
    <source>
        <dbReference type="ARBA" id="ARBA00022723"/>
    </source>
</evidence>
<sequence>MDTKNFTLVKTWENRIKAVSPVLKDEPDRAYIFQILLNKRPEISELQISVKSGEIDIRYDAEKMPRAALLKAMDAMLANVAKKPVAAVKKQLPGTPEEIELLVEGMSCPACALLIEMSLKKEEQIVDASADLETKRVKVYGTQSKRQVIEKIEKLGYKHIVESK</sequence>
<dbReference type="PROSITE" id="PS01047">
    <property type="entry name" value="HMA_1"/>
    <property type="match status" value="1"/>
</dbReference>
<organism evidence="3 4">
    <name type="scientific">Methylomarinum roseum</name>
    <dbReference type="NCBI Taxonomy" id="3067653"/>
    <lineage>
        <taxon>Bacteria</taxon>
        <taxon>Pseudomonadati</taxon>
        <taxon>Pseudomonadota</taxon>
        <taxon>Gammaproteobacteria</taxon>
        <taxon>Methylococcales</taxon>
        <taxon>Methylococcaceae</taxon>
        <taxon>Methylomarinum</taxon>
    </lineage>
</organism>
<proteinExistence type="predicted"/>
<dbReference type="InterPro" id="IPR017969">
    <property type="entry name" value="Heavy-metal-associated_CS"/>
</dbReference>
<dbReference type="CDD" id="cd00371">
    <property type="entry name" value="HMA"/>
    <property type="match status" value="1"/>
</dbReference>
<name>A0AAU7NSV1_9GAMM</name>
<dbReference type="RefSeq" id="WP_305907252.1">
    <property type="nucleotide sequence ID" value="NZ_CP157743.1"/>
</dbReference>
<dbReference type="EMBL" id="CP157743">
    <property type="protein sequence ID" value="XBS20024.1"/>
    <property type="molecule type" value="Genomic_DNA"/>
</dbReference>
<evidence type="ECO:0000313" key="3">
    <source>
        <dbReference type="EMBL" id="XBS20024.1"/>
    </source>
</evidence>
<dbReference type="Pfam" id="PF00403">
    <property type="entry name" value="HMA"/>
    <property type="match status" value="1"/>
</dbReference>
<protein>
    <submittedName>
        <fullName evidence="3">Cation transporter</fullName>
    </submittedName>
</protein>